<reference evidence="1" key="1">
    <citation type="submission" date="2018-05" db="EMBL/GenBank/DDBJ databases">
        <authorList>
            <consortium name="PulseNet: The National Subtyping Network for Foodborne Disease Surveillance"/>
            <person name="Tarr C.L."/>
            <person name="Trees E."/>
            <person name="Katz L.S."/>
            <person name="Carleton-Romer H.A."/>
            <person name="Stroika S."/>
            <person name="Kucerova Z."/>
            <person name="Roache K.F."/>
            <person name="Sabol A.L."/>
            <person name="Besser J."/>
            <person name="Gerner-Smidt P."/>
        </authorList>
    </citation>
    <scope>NUCLEOTIDE SEQUENCE</scope>
    <source>
        <strain evidence="1">PNUSAC000802</strain>
    </source>
</reference>
<evidence type="ECO:0008006" key="2">
    <source>
        <dbReference type="Google" id="ProtNLM"/>
    </source>
</evidence>
<comment type="caution">
    <text evidence="1">The sequence shown here is derived from an EMBL/GenBank/DDBJ whole genome shotgun (WGS) entry which is preliminary data.</text>
</comment>
<dbReference type="AlphaFoldDB" id="A0A5T0QAU2"/>
<gene>
    <name evidence="1" type="ORF">BGL21_01455</name>
</gene>
<dbReference type="Gene3D" id="2.60.450.10">
    <property type="entry name" value="Lipopolysaccharide (LPS) transport protein A like domain"/>
    <property type="match status" value="1"/>
</dbReference>
<protein>
    <recommendedName>
        <fullName evidence="2">Lipooligosaccharide transport system, substrate-binding component (LptC family)</fullName>
    </recommendedName>
</protein>
<name>A0A5T0QAU2_CAMJU</name>
<accession>A0A5T0QAU2</accession>
<evidence type="ECO:0000313" key="1">
    <source>
        <dbReference type="EMBL" id="EAK2222583.1"/>
    </source>
</evidence>
<organism evidence="1">
    <name type="scientific">Campylobacter jejuni</name>
    <dbReference type="NCBI Taxonomy" id="197"/>
    <lineage>
        <taxon>Bacteria</taxon>
        <taxon>Pseudomonadati</taxon>
        <taxon>Campylobacterota</taxon>
        <taxon>Epsilonproteobacteria</taxon>
        <taxon>Campylobacterales</taxon>
        <taxon>Campylobacteraceae</taxon>
        <taxon>Campylobacter</taxon>
    </lineage>
</organism>
<dbReference type="EMBL" id="AACEKF010000002">
    <property type="protein sequence ID" value="EAK2222583.1"/>
    <property type="molecule type" value="Genomic_DNA"/>
</dbReference>
<sequence length="172" mass="19732">MAIKIFGILIALFTITFTILSLQDPYSLNLQTNALNFKNIEAKNLKAYESNTSTIKAYYKANSWVRYADRDEFNDFITLNLDFNLSANRLEFFNKDMSKVLFEGNVTYIGANNNVKIISQEVEYEPKNKVLYTNTDFKALINGSIINGNTLNYDVKNKILNIQGVNAWLQDK</sequence>
<proteinExistence type="predicted"/>